<proteinExistence type="predicted"/>
<dbReference type="Proteomes" id="UP000676336">
    <property type="component" value="Unassembled WGS sequence"/>
</dbReference>
<sequence>MSNNQLINNFHHSGSSNDDDLLGWYPSQVKGPVDDEVQEADLISTIEFNEDGELLAVGDKGGRIVVFQRAQQVIIIIQFDKYQ</sequence>
<gene>
    <name evidence="3" type="ORF">BYL167_LOCUS55131</name>
    <name evidence="4" type="ORF">SMN809_LOCUS76126</name>
</gene>
<dbReference type="InterPro" id="IPR000009">
    <property type="entry name" value="PP2A_PR55"/>
</dbReference>
<accession>A0A8S3ILN1</accession>
<dbReference type="GO" id="GO:0000159">
    <property type="term" value="C:protein phosphatase type 2A complex"/>
    <property type="evidence" value="ECO:0007669"/>
    <property type="project" value="InterPro"/>
</dbReference>
<evidence type="ECO:0000256" key="1">
    <source>
        <dbReference type="ARBA" id="ARBA00022574"/>
    </source>
</evidence>
<evidence type="ECO:0000313" key="3">
    <source>
        <dbReference type="EMBL" id="CAF4989278.1"/>
    </source>
</evidence>
<dbReference type="PANTHER" id="PTHR11871">
    <property type="entry name" value="PROTEIN PHOSPHATASE PP2A REGULATORY SUBUNIT B"/>
    <property type="match status" value="1"/>
</dbReference>
<evidence type="ECO:0000313" key="4">
    <source>
        <dbReference type="EMBL" id="CAF5203278.1"/>
    </source>
</evidence>
<dbReference type="GO" id="GO:0019888">
    <property type="term" value="F:protein phosphatase regulator activity"/>
    <property type="evidence" value="ECO:0007669"/>
    <property type="project" value="InterPro"/>
</dbReference>
<comment type="caution">
    <text evidence="4">The sequence shown here is derived from an EMBL/GenBank/DDBJ whole genome shotgun (WGS) entry which is preliminary data.</text>
</comment>
<organism evidence="4 5">
    <name type="scientific">Rotaria magnacalcarata</name>
    <dbReference type="NCBI Taxonomy" id="392030"/>
    <lineage>
        <taxon>Eukaryota</taxon>
        <taxon>Metazoa</taxon>
        <taxon>Spiralia</taxon>
        <taxon>Gnathifera</taxon>
        <taxon>Rotifera</taxon>
        <taxon>Eurotatoria</taxon>
        <taxon>Bdelloidea</taxon>
        <taxon>Philodinida</taxon>
        <taxon>Philodinidae</taxon>
        <taxon>Rotaria</taxon>
    </lineage>
</organism>
<reference evidence="4" key="1">
    <citation type="submission" date="2021-02" db="EMBL/GenBank/DDBJ databases">
        <authorList>
            <person name="Nowell W R."/>
        </authorList>
    </citation>
    <scope>NUCLEOTIDE SEQUENCE</scope>
</reference>
<evidence type="ECO:0000313" key="5">
    <source>
        <dbReference type="Proteomes" id="UP000676336"/>
    </source>
</evidence>
<evidence type="ECO:0000256" key="2">
    <source>
        <dbReference type="ARBA" id="ARBA00022737"/>
    </source>
</evidence>
<keyword evidence="2" id="KW-0677">Repeat</keyword>
<dbReference type="EMBL" id="CAJOBH010201928">
    <property type="protein sequence ID" value="CAF4989278.1"/>
    <property type="molecule type" value="Genomic_DNA"/>
</dbReference>
<dbReference type="AlphaFoldDB" id="A0A8S3ILN1"/>
<dbReference type="Proteomes" id="UP000681967">
    <property type="component" value="Unassembled WGS sequence"/>
</dbReference>
<name>A0A8S3ILN1_9BILA</name>
<protein>
    <submittedName>
        <fullName evidence="4">Uncharacterized protein</fullName>
    </submittedName>
</protein>
<keyword evidence="1" id="KW-0853">WD repeat</keyword>
<dbReference type="EMBL" id="CAJOBI010334112">
    <property type="protein sequence ID" value="CAF5203278.1"/>
    <property type="molecule type" value="Genomic_DNA"/>
</dbReference>